<sequence>MVGVTPHLFGRKFKLDDPKLHILAHVTEAKGAEGDARTEPVSFRSWDDRLSSTCLQLSTSSGEFIQQASSARENGALTEHLKKTLPTDQIQTGIHREPKAKDTERSSSNVTSKSRVSWVTVPKNELKHYNEGIATRKDVSDREHPRDMILDSTLNQCFSTLPEDCIITCTLDCCASGRMINLPTKVIGDGFRGKVTYSSGKASDLHENEHAKIGDISSHSNQITNNSNPAEDTSGVGGTIEAFARLVFQPLNVDPVMVTLHENIPEREKAMNRVKARILSWSASHQRQEAWDHNDGSAGLFTKSFTQACKELKATQSGTFTYKQLYHKANELVSRQREEATHPRPQFVQLWSSLEDDEQDTKDKLLESLVVF</sequence>
<reference evidence="4" key="1">
    <citation type="submission" date="2020-05" db="EMBL/GenBank/DDBJ databases">
        <title>Evolutionary and genomic comparisons of hybrid uninucleate and nonhybrid Rhizoctonia fungi.</title>
        <authorList>
            <person name="Li C."/>
            <person name="Chen X."/>
        </authorList>
    </citation>
    <scope>NUCLEOTIDE SEQUENCE</scope>
    <source>
        <strain evidence="4">AG-1 IA</strain>
    </source>
</reference>
<dbReference type="Gene3D" id="3.40.50.1460">
    <property type="match status" value="1"/>
</dbReference>
<dbReference type="EMBL" id="CP059669">
    <property type="protein sequence ID" value="QRW24907.1"/>
    <property type="molecule type" value="Genomic_DNA"/>
</dbReference>
<gene>
    <name evidence="4" type="ORF">RhiXN_11819</name>
</gene>
<name>A0A8H8P5X1_9AGAM</name>
<proteinExistence type="inferred from homology"/>
<accession>A0A8H8P5X1</accession>
<dbReference type="Proteomes" id="UP000650533">
    <property type="component" value="Chromosome 12"/>
</dbReference>
<organism evidence="4 5">
    <name type="scientific">Rhizoctonia solani</name>
    <dbReference type="NCBI Taxonomy" id="456999"/>
    <lineage>
        <taxon>Eukaryota</taxon>
        <taxon>Fungi</taxon>
        <taxon>Dikarya</taxon>
        <taxon>Basidiomycota</taxon>
        <taxon>Agaricomycotina</taxon>
        <taxon>Agaricomycetes</taxon>
        <taxon>Cantharellales</taxon>
        <taxon>Ceratobasidiaceae</taxon>
        <taxon>Rhizoctonia</taxon>
    </lineage>
</organism>
<evidence type="ECO:0000313" key="5">
    <source>
        <dbReference type="Proteomes" id="UP000650533"/>
    </source>
</evidence>
<dbReference type="InterPro" id="IPR011600">
    <property type="entry name" value="Pept_C14_caspase"/>
</dbReference>
<feature type="compositionally biased region" description="Basic and acidic residues" evidence="2">
    <location>
        <begin position="94"/>
        <end position="105"/>
    </location>
</feature>
<dbReference type="Pfam" id="PF00656">
    <property type="entry name" value="Peptidase_C14"/>
    <property type="match status" value="1"/>
</dbReference>
<dbReference type="KEGG" id="rsx:RhiXN_11819"/>
<evidence type="ECO:0000256" key="2">
    <source>
        <dbReference type="SAM" id="MobiDB-lite"/>
    </source>
</evidence>
<evidence type="ECO:0000259" key="3">
    <source>
        <dbReference type="Pfam" id="PF00656"/>
    </source>
</evidence>
<evidence type="ECO:0000313" key="4">
    <source>
        <dbReference type="EMBL" id="QRW24907.1"/>
    </source>
</evidence>
<protein>
    <submittedName>
        <fullName evidence="4">VHS domain protein</fullName>
    </submittedName>
</protein>
<dbReference type="PANTHER" id="PTHR48104">
    <property type="entry name" value="METACASPASE-4"/>
    <property type="match status" value="1"/>
</dbReference>
<dbReference type="RefSeq" id="XP_043185144.1">
    <property type="nucleotide sequence ID" value="XM_043331634.1"/>
</dbReference>
<dbReference type="PANTHER" id="PTHR48104:SF30">
    <property type="entry name" value="METACASPASE-1"/>
    <property type="match status" value="1"/>
</dbReference>
<dbReference type="GO" id="GO:0005737">
    <property type="term" value="C:cytoplasm"/>
    <property type="evidence" value="ECO:0007669"/>
    <property type="project" value="TreeGrafter"/>
</dbReference>
<dbReference type="InterPro" id="IPR050452">
    <property type="entry name" value="Metacaspase"/>
</dbReference>
<dbReference type="GO" id="GO:0006508">
    <property type="term" value="P:proteolysis"/>
    <property type="evidence" value="ECO:0007669"/>
    <property type="project" value="InterPro"/>
</dbReference>
<dbReference type="GeneID" id="67034097"/>
<comment type="similarity">
    <text evidence="1">Belongs to the peptidase C14B family.</text>
</comment>
<feature type="domain" description="Peptidase C14 caspase" evidence="3">
    <location>
        <begin position="132"/>
        <end position="348"/>
    </location>
</feature>
<feature type="compositionally biased region" description="Polar residues" evidence="2">
    <location>
        <begin position="217"/>
        <end position="231"/>
    </location>
</feature>
<dbReference type="AlphaFoldDB" id="A0A8H8P5X1"/>
<evidence type="ECO:0000256" key="1">
    <source>
        <dbReference type="ARBA" id="ARBA00009005"/>
    </source>
</evidence>
<feature type="region of interest" description="Disordered" evidence="2">
    <location>
        <begin position="92"/>
        <end position="114"/>
    </location>
</feature>
<dbReference type="GO" id="GO:0004197">
    <property type="term" value="F:cysteine-type endopeptidase activity"/>
    <property type="evidence" value="ECO:0007669"/>
    <property type="project" value="InterPro"/>
</dbReference>
<feature type="region of interest" description="Disordered" evidence="2">
    <location>
        <begin position="213"/>
        <end position="234"/>
    </location>
</feature>